<evidence type="ECO:0000313" key="4">
    <source>
        <dbReference type="Proteomes" id="UP001165190"/>
    </source>
</evidence>
<dbReference type="SUPFAM" id="SSF53098">
    <property type="entry name" value="Ribonuclease H-like"/>
    <property type="match status" value="1"/>
</dbReference>
<dbReference type="InterPro" id="IPR036397">
    <property type="entry name" value="RNaseH_sf"/>
</dbReference>
<accession>A0A9W7M2P2</accession>
<dbReference type="Proteomes" id="UP001165190">
    <property type="component" value="Unassembled WGS sequence"/>
</dbReference>
<feature type="transmembrane region" description="Helical" evidence="1">
    <location>
        <begin position="6"/>
        <end position="25"/>
    </location>
</feature>
<keyword evidence="1" id="KW-0472">Membrane</keyword>
<organism evidence="3 4">
    <name type="scientific">Hibiscus trionum</name>
    <name type="common">Flower of an hour</name>
    <dbReference type="NCBI Taxonomy" id="183268"/>
    <lineage>
        <taxon>Eukaryota</taxon>
        <taxon>Viridiplantae</taxon>
        <taxon>Streptophyta</taxon>
        <taxon>Embryophyta</taxon>
        <taxon>Tracheophyta</taxon>
        <taxon>Spermatophyta</taxon>
        <taxon>Magnoliopsida</taxon>
        <taxon>eudicotyledons</taxon>
        <taxon>Gunneridae</taxon>
        <taxon>Pentapetalae</taxon>
        <taxon>rosids</taxon>
        <taxon>malvids</taxon>
        <taxon>Malvales</taxon>
        <taxon>Malvaceae</taxon>
        <taxon>Malvoideae</taxon>
        <taxon>Hibiscus</taxon>
    </lineage>
</organism>
<protein>
    <recommendedName>
        <fullName evidence="2">RNase H type-1 domain-containing protein</fullName>
    </recommendedName>
</protein>
<sequence>MQFSGTIRTIWLVLVGAAIWSLWLARNEKAFKEKDTNPIDLLFYKKLRTLFWFKATKEDFLPSIDEWWENPGCILDSHANNKVVDFCWSPPRTGFIKFNVDGAVKNEAAGCGGVLRTHEGVMRAVFAGPVDCCGVDYAELSTIKIGLQVFTEMEWSGSESLIVESDSKIVLNWINDVSQRPWRWWSVLLEIDSLVREIGVVIFTHVGRQSNTMADALAKDGIRRLQLFKAWW</sequence>
<dbReference type="AlphaFoldDB" id="A0A9W7M2P2"/>
<gene>
    <name evidence="3" type="ORF">HRI_002224100</name>
</gene>
<dbReference type="InterPro" id="IPR053151">
    <property type="entry name" value="RNase_H-like"/>
</dbReference>
<dbReference type="PANTHER" id="PTHR47723:SF22">
    <property type="entry name" value="RNASE H TYPE-1 DOMAIN-CONTAINING PROTEIN"/>
    <property type="match status" value="1"/>
</dbReference>
<dbReference type="Pfam" id="PF13456">
    <property type="entry name" value="RVT_3"/>
    <property type="match status" value="1"/>
</dbReference>
<keyword evidence="1" id="KW-1133">Transmembrane helix</keyword>
<dbReference type="EMBL" id="BSYR01000020">
    <property type="protein sequence ID" value="GMI85548.1"/>
    <property type="molecule type" value="Genomic_DNA"/>
</dbReference>
<keyword evidence="1" id="KW-0812">Transmembrane</keyword>
<feature type="domain" description="RNase H type-1" evidence="2">
    <location>
        <begin position="99"/>
        <end position="220"/>
    </location>
</feature>
<dbReference type="PANTHER" id="PTHR47723">
    <property type="entry name" value="OS05G0353850 PROTEIN"/>
    <property type="match status" value="1"/>
</dbReference>
<comment type="caution">
    <text evidence="3">The sequence shown here is derived from an EMBL/GenBank/DDBJ whole genome shotgun (WGS) entry which is preliminary data.</text>
</comment>
<dbReference type="OrthoDB" id="970342at2759"/>
<keyword evidence="4" id="KW-1185">Reference proteome</keyword>
<evidence type="ECO:0000313" key="3">
    <source>
        <dbReference type="EMBL" id="GMI85548.1"/>
    </source>
</evidence>
<reference evidence="3" key="1">
    <citation type="submission" date="2023-05" db="EMBL/GenBank/DDBJ databases">
        <title>Genome and transcriptome analyses reveal genes involved in the formation of fine ridges on petal epidermal cells in Hibiscus trionum.</title>
        <authorList>
            <person name="Koshimizu S."/>
            <person name="Masuda S."/>
            <person name="Ishii T."/>
            <person name="Shirasu K."/>
            <person name="Hoshino A."/>
            <person name="Arita M."/>
        </authorList>
    </citation>
    <scope>NUCLEOTIDE SEQUENCE</scope>
    <source>
        <strain evidence="3">Hamamatsu line</strain>
    </source>
</reference>
<evidence type="ECO:0000256" key="1">
    <source>
        <dbReference type="SAM" id="Phobius"/>
    </source>
</evidence>
<dbReference type="InterPro" id="IPR012337">
    <property type="entry name" value="RNaseH-like_sf"/>
</dbReference>
<dbReference type="CDD" id="cd06222">
    <property type="entry name" value="RNase_H_like"/>
    <property type="match status" value="1"/>
</dbReference>
<dbReference type="InterPro" id="IPR002156">
    <property type="entry name" value="RNaseH_domain"/>
</dbReference>
<dbReference type="InterPro" id="IPR044730">
    <property type="entry name" value="RNase_H-like_dom_plant"/>
</dbReference>
<dbReference type="GO" id="GO:0004523">
    <property type="term" value="F:RNA-DNA hybrid ribonuclease activity"/>
    <property type="evidence" value="ECO:0007669"/>
    <property type="project" value="InterPro"/>
</dbReference>
<evidence type="ECO:0000259" key="2">
    <source>
        <dbReference type="Pfam" id="PF13456"/>
    </source>
</evidence>
<name>A0A9W7M2P2_HIBTR</name>
<dbReference type="GO" id="GO:0003676">
    <property type="term" value="F:nucleic acid binding"/>
    <property type="evidence" value="ECO:0007669"/>
    <property type="project" value="InterPro"/>
</dbReference>
<dbReference type="Gene3D" id="3.30.420.10">
    <property type="entry name" value="Ribonuclease H-like superfamily/Ribonuclease H"/>
    <property type="match status" value="1"/>
</dbReference>
<proteinExistence type="predicted"/>